<reference evidence="1 2" key="1">
    <citation type="journal article" date="2011" name="EMBO J.">
        <title>Structural diversity of bacterial flagellar motors.</title>
        <authorList>
            <person name="Chen S."/>
            <person name="Beeby M."/>
            <person name="Murphy G.E."/>
            <person name="Leadbetter J.R."/>
            <person name="Hendrixson D.R."/>
            <person name="Briegel A."/>
            <person name="Li Z."/>
            <person name="Shi J."/>
            <person name="Tocheva E.I."/>
            <person name="Muller A."/>
            <person name="Dobro M.J."/>
            <person name="Jensen G.J."/>
        </authorList>
    </citation>
    <scope>NUCLEOTIDE SEQUENCE [LARGE SCALE GENOMIC DNA]</scope>
    <source>
        <strain evidence="1 2">DSM 6540</strain>
    </source>
</reference>
<comment type="caution">
    <text evidence="1">The sequence shown here is derived from an EMBL/GenBank/DDBJ whole genome shotgun (WGS) entry which is preliminary data.</text>
</comment>
<organism evidence="1 2">
    <name type="scientific">Acetonema longum DSM 6540</name>
    <dbReference type="NCBI Taxonomy" id="1009370"/>
    <lineage>
        <taxon>Bacteria</taxon>
        <taxon>Bacillati</taxon>
        <taxon>Bacillota</taxon>
        <taxon>Negativicutes</taxon>
        <taxon>Acetonemataceae</taxon>
        <taxon>Acetonema</taxon>
    </lineage>
</organism>
<gene>
    <name evidence="1" type="ORF">ALO_10189</name>
</gene>
<keyword evidence="2" id="KW-1185">Reference proteome</keyword>
<sequence>MHSSLHFLFFPLAENAVFCHPPSQIRSFGRKIVGDSEIVFTSRQ</sequence>
<dbReference type="AlphaFoldDB" id="F7NIY5"/>
<evidence type="ECO:0000313" key="1">
    <source>
        <dbReference type="EMBL" id="EGO63982.1"/>
    </source>
</evidence>
<name>F7NIY5_9FIRM</name>
<dbReference type="Proteomes" id="UP000003240">
    <property type="component" value="Unassembled WGS sequence"/>
</dbReference>
<dbReference type="STRING" id="1009370.ALO_10189"/>
<dbReference type="EMBL" id="AFGF01000081">
    <property type="protein sequence ID" value="EGO63982.1"/>
    <property type="molecule type" value="Genomic_DNA"/>
</dbReference>
<proteinExistence type="predicted"/>
<evidence type="ECO:0000313" key="2">
    <source>
        <dbReference type="Proteomes" id="UP000003240"/>
    </source>
</evidence>
<accession>F7NIY5</accession>
<protein>
    <submittedName>
        <fullName evidence="1">Uncharacterized protein</fullName>
    </submittedName>
</protein>